<evidence type="ECO:0000256" key="1">
    <source>
        <dbReference type="ARBA" id="ARBA00023224"/>
    </source>
</evidence>
<dbReference type="CDD" id="cd11386">
    <property type="entry name" value="MCP_signal"/>
    <property type="match status" value="1"/>
</dbReference>
<keyword evidence="4" id="KW-0175">Coiled coil</keyword>
<dbReference type="PRINTS" id="PR00260">
    <property type="entry name" value="CHEMTRNSDUCR"/>
</dbReference>
<gene>
    <name evidence="7" type="ORF">JJB07_12290</name>
</gene>
<comment type="similarity">
    <text evidence="2">Belongs to the methyl-accepting chemotaxis (MCP) protein family.</text>
</comment>
<sequence>MALFKKATQQQQVLTELERLLPDVRISVEKGSDLEKQLNMINLTLHDLAAIRYLQPYVSENLGEIVDQFYRNLGQEASLMAIINDHSTIERLKGTLRRHISEMFAGVIDRKFIEQRKIIAHVHVRVGLQPKWYMCAFQDLLLSLAGVLYEHTTTKEDYSRLLLAVTKMLNLEQMLVLEAYEAELQRLRMAEEEKKETLRRKVRETSEELAAITEQTASALQQITAQSSEIVRSAQQGAATATQTEEGTQSGKTQLGRQRNTMHNMESRMRKVESEMLTLRNASDKIQEIVEIVAGIADQTNLLALNAAIEAARAGEQGRGFAIVADEVRKLSEQTKESVTGVTGLIAETKQGILHMADSLQSVKELVEQSVREIDVVNHSFDHIFTSMTELKGQTNAIDAELHSFANVIEEINMAVSTVASSADELAEIAATI</sequence>
<dbReference type="PANTHER" id="PTHR32089:SF118">
    <property type="entry name" value="HEME-BASED AEROTACTIC TRANSDUCER HEMAT"/>
    <property type="match status" value="1"/>
</dbReference>
<dbReference type="Proteomes" id="UP000602284">
    <property type="component" value="Unassembled WGS sequence"/>
</dbReference>
<dbReference type="InterPro" id="IPR004089">
    <property type="entry name" value="MCPsignal_dom"/>
</dbReference>
<feature type="domain" description="Methyl-accepting transducer" evidence="6">
    <location>
        <begin position="201"/>
        <end position="420"/>
    </location>
</feature>
<dbReference type="InterPro" id="IPR012292">
    <property type="entry name" value="Globin/Proto"/>
</dbReference>
<name>A0ABS1JCS1_9BACL</name>
<feature type="compositionally biased region" description="Low complexity" evidence="5">
    <location>
        <begin position="234"/>
        <end position="249"/>
    </location>
</feature>
<keyword evidence="8" id="KW-1185">Reference proteome</keyword>
<dbReference type="InterPro" id="IPR009050">
    <property type="entry name" value="Globin-like_sf"/>
</dbReference>
<dbReference type="SUPFAM" id="SSF46458">
    <property type="entry name" value="Globin-like"/>
    <property type="match status" value="1"/>
</dbReference>
<evidence type="ECO:0000259" key="6">
    <source>
        <dbReference type="PROSITE" id="PS50111"/>
    </source>
</evidence>
<dbReference type="RefSeq" id="WP_201635412.1">
    <property type="nucleotide sequence ID" value="NZ_JAEQNB010000003.1"/>
</dbReference>
<dbReference type="EMBL" id="JAEQNB010000003">
    <property type="protein sequence ID" value="MBL0387433.1"/>
    <property type="molecule type" value="Genomic_DNA"/>
</dbReference>
<protein>
    <submittedName>
        <fullName evidence="7">Globin-coupled sensor protein</fullName>
    </submittedName>
</protein>
<proteinExistence type="inferred from homology"/>
<comment type="caution">
    <text evidence="7">The sequence shown here is derived from an EMBL/GenBank/DDBJ whole genome shotgun (WGS) entry which is preliminary data.</text>
</comment>
<evidence type="ECO:0000256" key="2">
    <source>
        <dbReference type="ARBA" id="ARBA00029447"/>
    </source>
</evidence>
<dbReference type="SMART" id="SM00283">
    <property type="entry name" value="MA"/>
    <property type="match status" value="1"/>
</dbReference>
<accession>A0ABS1JCS1</accession>
<evidence type="ECO:0000313" key="8">
    <source>
        <dbReference type="Proteomes" id="UP000602284"/>
    </source>
</evidence>
<organism evidence="7 8">
    <name type="scientific">Tumebacillus amylolyticus</name>
    <dbReference type="NCBI Taxonomy" id="2801339"/>
    <lineage>
        <taxon>Bacteria</taxon>
        <taxon>Bacillati</taxon>
        <taxon>Bacillota</taxon>
        <taxon>Bacilli</taxon>
        <taxon>Bacillales</taxon>
        <taxon>Alicyclobacillaceae</taxon>
        <taxon>Tumebacillus</taxon>
    </lineage>
</organism>
<evidence type="ECO:0000256" key="4">
    <source>
        <dbReference type="SAM" id="Coils"/>
    </source>
</evidence>
<dbReference type="SUPFAM" id="SSF58104">
    <property type="entry name" value="Methyl-accepting chemotaxis protein (MCP) signaling domain"/>
    <property type="match status" value="1"/>
</dbReference>
<evidence type="ECO:0000256" key="3">
    <source>
        <dbReference type="PROSITE-ProRule" id="PRU00284"/>
    </source>
</evidence>
<dbReference type="PROSITE" id="PS50111">
    <property type="entry name" value="CHEMOTAXIS_TRANSDUC_2"/>
    <property type="match status" value="1"/>
</dbReference>
<dbReference type="Gene3D" id="1.10.287.950">
    <property type="entry name" value="Methyl-accepting chemotaxis protein"/>
    <property type="match status" value="1"/>
</dbReference>
<dbReference type="InterPro" id="IPR044398">
    <property type="entry name" value="Globin-sensor_dom"/>
</dbReference>
<feature type="coiled-coil region" evidence="4">
    <location>
        <begin position="177"/>
        <end position="215"/>
    </location>
</feature>
<dbReference type="InterPro" id="IPR004090">
    <property type="entry name" value="Chemotax_Me-accpt_rcpt"/>
</dbReference>
<dbReference type="InterPro" id="IPR039379">
    <property type="entry name" value="Protoglobin_sensor_dom"/>
</dbReference>
<keyword evidence="1 3" id="KW-0807">Transducer</keyword>
<dbReference type="Gene3D" id="1.10.490.10">
    <property type="entry name" value="Globins"/>
    <property type="match status" value="1"/>
</dbReference>
<dbReference type="Pfam" id="PF11563">
    <property type="entry name" value="Protoglobin"/>
    <property type="match status" value="1"/>
</dbReference>
<reference evidence="7 8" key="1">
    <citation type="submission" date="2021-01" db="EMBL/GenBank/DDBJ databases">
        <title>Tumebacillus sp. strain ITR2 16S ribosomal RNA gene Genome sequencing and assembly.</title>
        <authorList>
            <person name="Kang M."/>
        </authorList>
    </citation>
    <scope>NUCLEOTIDE SEQUENCE [LARGE SCALE GENOMIC DNA]</scope>
    <source>
        <strain evidence="7 8">ITR2</strain>
    </source>
</reference>
<evidence type="ECO:0000313" key="7">
    <source>
        <dbReference type="EMBL" id="MBL0387433.1"/>
    </source>
</evidence>
<evidence type="ECO:0000256" key="5">
    <source>
        <dbReference type="SAM" id="MobiDB-lite"/>
    </source>
</evidence>
<dbReference type="PANTHER" id="PTHR32089">
    <property type="entry name" value="METHYL-ACCEPTING CHEMOTAXIS PROTEIN MCPB"/>
    <property type="match status" value="1"/>
</dbReference>
<dbReference type="Pfam" id="PF00015">
    <property type="entry name" value="MCPsignal"/>
    <property type="match status" value="1"/>
</dbReference>
<feature type="region of interest" description="Disordered" evidence="5">
    <location>
        <begin position="234"/>
        <end position="257"/>
    </location>
</feature>
<dbReference type="CDD" id="cd01068">
    <property type="entry name" value="globin_sensor"/>
    <property type="match status" value="1"/>
</dbReference>